<evidence type="ECO:0000313" key="3">
    <source>
        <dbReference type="Proteomes" id="UP000829364"/>
    </source>
</evidence>
<name>A0A9Q8VAH8_9HYPO</name>
<dbReference type="PANTHER" id="PTHR30543">
    <property type="entry name" value="CHROMATE REDUCTASE"/>
    <property type="match status" value="1"/>
</dbReference>
<dbReference type="GO" id="GO:0016491">
    <property type="term" value="F:oxidoreductase activity"/>
    <property type="evidence" value="ECO:0007669"/>
    <property type="project" value="InterPro"/>
</dbReference>
<dbReference type="InterPro" id="IPR005025">
    <property type="entry name" value="FMN_Rdtase-like_dom"/>
</dbReference>
<dbReference type="Pfam" id="PF03358">
    <property type="entry name" value="FMN_red"/>
    <property type="match status" value="1"/>
</dbReference>
<gene>
    <name evidence="2" type="ORF">JDV02_004196</name>
</gene>
<dbReference type="KEGG" id="ptkz:JDV02_004196"/>
<evidence type="ECO:0000259" key="1">
    <source>
        <dbReference type="Pfam" id="PF03358"/>
    </source>
</evidence>
<reference evidence="2" key="1">
    <citation type="submission" date="2021-11" db="EMBL/GenBank/DDBJ databases">
        <title>Purpureocillium_takamizusanense_genome.</title>
        <authorList>
            <person name="Nguyen N.-H."/>
        </authorList>
    </citation>
    <scope>NUCLEOTIDE SEQUENCE</scope>
    <source>
        <strain evidence="2">PT3</strain>
    </source>
</reference>
<dbReference type="AlphaFoldDB" id="A0A9Q8VAH8"/>
<dbReference type="GO" id="GO:0010181">
    <property type="term" value="F:FMN binding"/>
    <property type="evidence" value="ECO:0007669"/>
    <property type="project" value="TreeGrafter"/>
</dbReference>
<keyword evidence="3" id="KW-1185">Reference proteome</keyword>
<dbReference type="GeneID" id="72066151"/>
<dbReference type="InterPro" id="IPR050712">
    <property type="entry name" value="NAD(P)H-dep_reductase"/>
</dbReference>
<organism evidence="2 3">
    <name type="scientific">Purpureocillium takamizusanense</name>
    <dbReference type="NCBI Taxonomy" id="2060973"/>
    <lineage>
        <taxon>Eukaryota</taxon>
        <taxon>Fungi</taxon>
        <taxon>Dikarya</taxon>
        <taxon>Ascomycota</taxon>
        <taxon>Pezizomycotina</taxon>
        <taxon>Sordariomycetes</taxon>
        <taxon>Hypocreomycetidae</taxon>
        <taxon>Hypocreales</taxon>
        <taxon>Ophiocordycipitaceae</taxon>
        <taxon>Purpureocillium</taxon>
    </lineage>
</organism>
<dbReference type="Gene3D" id="3.40.50.360">
    <property type="match status" value="1"/>
</dbReference>
<sequence length="205" mass="22444">MAAQTIALVICSTRSPRLNPFIVQHVERRIRPLLPISVALGTVDVAELALPLYDEPAIPSHLPTDDPTPHYAHKHTRRWSAVARQYDAFIFVTPQYNWSVPASLKNALDYLFHEWAAKPAAIVSYGGRGGGKSAAHLRDILHGLRMKPVEAAPALTTSGTTLTHCLESGSLGEVDVRRWAEAGVEEQLEAMTAELLQALSPNLRS</sequence>
<evidence type="ECO:0000313" key="2">
    <source>
        <dbReference type="EMBL" id="UNI17884.1"/>
    </source>
</evidence>
<feature type="domain" description="NADPH-dependent FMN reductase-like" evidence="1">
    <location>
        <begin position="6"/>
        <end position="153"/>
    </location>
</feature>
<dbReference type="PANTHER" id="PTHR30543:SF21">
    <property type="entry name" value="NAD(P)H-DEPENDENT FMN REDUCTASE LOT6"/>
    <property type="match status" value="1"/>
</dbReference>
<proteinExistence type="predicted"/>
<dbReference type="InterPro" id="IPR029039">
    <property type="entry name" value="Flavoprotein-like_sf"/>
</dbReference>
<dbReference type="SUPFAM" id="SSF52218">
    <property type="entry name" value="Flavoproteins"/>
    <property type="match status" value="1"/>
</dbReference>
<dbReference type="OrthoDB" id="68575at2759"/>
<dbReference type="Proteomes" id="UP000829364">
    <property type="component" value="Chromosome 3"/>
</dbReference>
<dbReference type="EMBL" id="CP086356">
    <property type="protein sequence ID" value="UNI17884.1"/>
    <property type="molecule type" value="Genomic_DNA"/>
</dbReference>
<dbReference type="GO" id="GO:0005829">
    <property type="term" value="C:cytosol"/>
    <property type="evidence" value="ECO:0007669"/>
    <property type="project" value="TreeGrafter"/>
</dbReference>
<protein>
    <recommendedName>
        <fullName evidence="1">NADPH-dependent FMN reductase-like domain-containing protein</fullName>
    </recommendedName>
</protein>
<accession>A0A9Q8VAH8</accession>
<dbReference type="RefSeq" id="XP_047841365.1">
    <property type="nucleotide sequence ID" value="XM_047985388.1"/>
</dbReference>